<evidence type="ECO:0000313" key="6">
    <source>
        <dbReference type="Proteomes" id="UP000232638"/>
    </source>
</evidence>
<dbReference type="EMBL" id="CP020370">
    <property type="protein sequence ID" value="AUB79513.1"/>
    <property type="molecule type" value="Genomic_DNA"/>
</dbReference>
<dbReference type="InterPro" id="IPR000055">
    <property type="entry name" value="Restrct_endonuc_typeI_TRD"/>
</dbReference>
<evidence type="ECO:0000256" key="2">
    <source>
        <dbReference type="ARBA" id="ARBA00022747"/>
    </source>
</evidence>
<dbReference type="Pfam" id="PF01420">
    <property type="entry name" value="Methylase_S"/>
    <property type="match status" value="1"/>
</dbReference>
<dbReference type="GO" id="GO:0009307">
    <property type="term" value="P:DNA restriction-modification system"/>
    <property type="evidence" value="ECO:0007669"/>
    <property type="project" value="UniProtKB-KW"/>
</dbReference>
<feature type="domain" description="Type I restriction modification DNA specificity" evidence="4">
    <location>
        <begin position="14"/>
        <end position="128"/>
    </location>
</feature>
<dbReference type="RefSeq" id="WP_100917334.1">
    <property type="nucleotide sequence ID" value="NZ_CP020370.1"/>
</dbReference>
<dbReference type="AlphaFoldDB" id="A0A2K8U1R4"/>
<dbReference type="InterPro" id="IPR052021">
    <property type="entry name" value="Type-I_RS_S_subunit"/>
</dbReference>
<evidence type="ECO:0000256" key="3">
    <source>
        <dbReference type="ARBA" id="ARBA00023125"/>
    </source>
</evidence>
<evidence type="ECO:0000259" key="4">
    <source>
        <dbReference type="Pfam" id="PF01420"/>
    </source>
</evidence>
<dbReference type="CDD" id="cd17524">
    <property type="entry name" value="RMtype1_S_EcoUTORF5051P-TRD2-CR2_like"/>
    <property type="match status" value="1"/>
</dbReference>
<accession>A0A2K8U1R4</accession>
<dbReference type="SUPFAM" id="SSF116734">
    <property type="entry name" value="DNA methylase specificity domain"/>
    <property type="match status" value="1"/>
</dbReference>
<keyword evidence="2" id="KW-0680">Restriction system</keyword>
<dbReference type="KEGG" id="tsy:THSYN_00085"/>
<dbReference type="OrthoDB" id="9798929at2"/>
<protein>
    <recommendedName>
        <fullName evidence="4">Type I restriction modification DNA specificity domain-containing protein</fullName>
    </recommendedName>
</protein>
<dbReference type="Gene3D" id="3.90.220.20">
    <property type="entry name" value="DNA methylase specificity domains"/>
    <property type="match status" value="1"/>
</dbReference>
<proteinExistence type="inferred from homology"/>
<evidence type="ECO:0000313" key="5">
    <source>
        <dbReference type="EMBL" id="AUB79513.1"/>
    </source>
</evidence>
<name>A0A2K8U1R4_9GAMM</name>
<dbReference type="REBASE" id="226569">
    <property type="entry name" value="S.Tsy16TORF80P"/>
</dbReference>
<gene>
    <name evidence="5" type="ORF">THSYN_00085</name>
</gene>
<keyword evidence="3" id="KW-0238">DNA-binding</keyword>
<reference evidence="5 6" key="1">
    <citation type="submission" date="2017-03" db="EMBL/GenBank/DDBJ databases">
        <title>Complete genome sequence of Candidatus 'Thiodictyon syntrophicum' sp. nov. strain Cad16T, a photolithoautotroph purple sulfur bacterium isolated from an alpine meromictic lake.</title>
        <authorList>
            <person name="Luedin S.M."/>
            <person name="Pothier J.F."/>
            <person name="Danza F."/>
            <person name="Storelli N."/>
            <person name="Wittwer M."/>
            <person name="Tonolla M."/>
        </authorList>
    </citation>
    <scope>NUCLEOTIDE SEQUENCE [LARGE SCALE GENOMIC DNA]</scope>
    <source>
        <strain evidence="5 6">Cad16T</strain>
    </source>
</reference>
<organism evidence="5 6">
    <name type="scientific">Candidatus Thiodictyon syntrophicum</name>
    <dbReference type="NCBI Taxonomy" id="1166950"/>
    <lineage>
        <taxon>Bacteria</taxon>
        <taxon>Pseudomonadati</taxon>
        <taxon>Pseudomonadota</taxon>
        <taxon>Gammaproteobacteria</taxon>
        <taxon>Chromatiales</taxon>
        <taxon>Chromatiaceae</taxon>
        <taxon>Thiodictyon</taxon>
    </lineage>
</organism>
<dbReference type="InterPro" id="IPR044946">
    <property type="entry name" value="Restrct_endonuc_typeI_TRD_sf"/>
</dbReference>
<dbReference type="PANTHER" id="PTHR30408:SF12">
    <property type="entry name" value="TYPE I RESTRICTION ENZYME MJAVIII SPECIFICITY SUBUNIT"/>
    <property type="match status" value="1"/>
</dbReference>
<comment type="similarity">
    <text evidence="1">Belongs to the type-I restriction system S methylase family.</text>
</comment>
<evidence type="ECO:0000256" key="1">
    <source>
        <dbReference type="ARBA" id="ARBA00010923"/>
    </source>
</evidence>
<keyword evidence="6" id="KW-1185">Reference proteome</keyword>
<sequence>MDDLKYVTLPPKLLDRYLLKRGDVLFNRTNSQEHVGKVGVYRSDAPAVFASYLIRLHPDVEQIDNYYLGQVLSAYPAQCRIKRYATPGVQQVNINAKNLGKALIPIPTGAAGLEEQHQIAALLEQADERVRCYGPVLKSLEQLKKSLMHDLLTGAVRVSDCDLTLSP</sequence>
<dbReference type="PANTHER" id="PTHR30408">
    <property type="entry name" value="TYPE-1 RESTRICTION ENZYME ECOKI SPECIFICITY PROTEIN"/>
    <property type="match status" value="1"/>
</dbReference>
<dbReference type="GO" id="GO:0003677">
    <property type="term" value="F:DNA binding"/>
    <property type="evidence" value="ECO:0007669"/>
    <property type="project" value="UniProtKB-KW"/>
</dbReference>
<dbReference type="Proteomes" id="UP000232638">
    <property type="component" value="Chromosome"/>
</dbReference>